<accession>A0A9D3YAR0</accession>
<evidence type="ECO:0000313" key="2">
    <source>
        <dbReference type="EMBL" id="KAH3695069.1"/>
    </source>
</evidence>
<dbReference type="AlphaFoldDB" id="A0A9D3YAR0"/>
<proteinExistence type="predicted"/>
<dbReference type="Proteomes" id="UP000828390">
    <property type="component" value="Unassembled WGS sequence"/>
</dbReference>
<organism evidence="2 3">
    <name type="scientific">Dreissena polymorpha</name>
    <name type="common">Zebra mussel</name>
    <name type="synonym">Mytilus polymorpha</name>
    <dbReference type="NCBI Taxonomy" id="45954"/>
    <lineage>
        <taxon>Eukaryota</taxon>
        <taxon>Metazoa</taxon>
        <taxon>Spiralia</taxon>
        <taxon>Lophotrochozoa</taxon>
        <taxon>Mollusca</taxon>
        <taxon>Bivalvia</taxon>
        <taxon>Autobranchia</taxon>
        <taxon>Heteroconchia</taxon>
        <taxon>Euheterodonta</taxon>
        <taxon>Imparidentia</taxon>
        <taxon>Neoheterodontei</taxon>
        <taxon>Myida</taxon>
        <taxon>Dreissenoidea</taxon>
        <taxon>Dreissenidae</taxon>
        <taxon>Dreissena</taxon>
    </lineage>
</organism>
<protein>
    <submittedName>
        <fullName evidence="2">Uncharacterized protein</fullName>
    </submittedName>
</protein>
<gene>
    <name evidence="2" type="ORF">DPMN_082520</name>
</gene>
<sequence length="102" mass="11947">MKRAKIHVPTKQLCEQLPTVSDAIRSLFMATDSWRHKKKTTAQSGPRFHSETKGDTQTNAPASTTPPRQLRDDQRRHRYSNYGRSGRADPDTQHYNRCYYRR</sequence>
<comment type="caution">
    <text evidence="2">The sequence shown here is derived from an EMBL/GenBank/DDBJ whole genome shotgun (WGS) entry which is preliminary data.</text>
</comment>
<reference evidence="2" key="2">
    <citation type="submission" date="2020-11" db="EMBL/GenBank/DDBJ databases">
        <authorList>
            <person name="McCartney M.A."/>
            <person name="Auch B."/>
            <person name="Kono T."/>
            <person name="Mallez S."/>
            <person name="Becker A."/>
            <person name="Gohl D.M."/>
            <person name="Silverstein K.A.T."/>
            <person name="Koren S."/>
            <person name="Bechman K.B."/>
            <person name="Herman A."/>
            <person name="Abrahante J.E."/>
            <person name="Garbe J."/>
        </authorList>
    </citation>
    <scope>NUCLEOTIDE SEQUENCE</scope>
    <source>
        <strain evidence="2">Duluth1</strain>
        <tissue evidence="2">Whole animal</tissue>
    </source>
</reference>
<dbReference type="EMBL" id="JAIWYP010000016">
    <property type="protein sequence ID" value="KAH3695069.1"/>
    <property type="molecule type" value="Genomic_DNA"/>
</dbReference>
<evidence type="ECO:0000256" key="1">
    <source>
        <dbReference type="SAM" id="MobiDB-lite"/>
    </source>
</evidence>
<reference evidence="2" key="1">
    <citation type="journal article" date="2019" name="bioRxiv">
        <title>The Genome of the Zebra Mussel, Dreissena polymorpha: A Resource for Invasive Species Research.</title>
        <authorList>
            <person name="McCartney M.A."/>
            <person name="Auch B."/>
            <person name="Kono T."/>
            <person name="Mallez S."/>
            <person name="Zhang Y."/>
            <person name="Obille A."/>
            <person name="Becker A."/>
            <person name="Abrahante J.E."/>
            <person name="Garbe J."/>
            <person name="Badalamenti J.P."/>
            <person name="Herman A."/>
            <person name="Mangelson H."/>
            <person name="Liachko I."/>
            <person name="Sullivan S."/>
            <person name="Sone E.D."/>
            <person name="Koren S."/>
            <person name="Silverstein K.A.T."/>
            <person name="Beckman K.B."/>
            <person name="Gohl D.M."/>
        </authorList>
    </citation>
    <scope>NUCLEOTIDE SEQUENCE</scope>
    <source>
        <strain evidence="2">Duluth1</strain>
        <tissue evidence="2">Whole animal</tissue>
    </source>
</reference>
<feature type="compositionally biased region" description="Polar residues" evidence="1">
    <location>
        <begin position="55"/>
        <end position="67"/>
    </location>
</feature>
<evidence type="ECO:0000313" key="3">
    <source>
        <dbReference type="Proteomes" id="UP000828390"/>
    </source>
</evidence>
<feature type="region of interest" description="Disordered" evidence="1">
    <location>
        <begin position="32"/>
        <end position="102"/>
    </location>
</feature>
<name>A0A9D3YAR0_DREPO</name>
<keyword evidence="3" id="KW-1185">Reference proteome</keyword>